<proteinExistence type="predicted"/>
<dbReference type="PANTHER" id="PTHR28027:SF2">
    <property type="entry name" value="TRANSCRIPTIONAL REGULATOR MIT1"/>
    <property type="match status" value="1"/>
</dbReference>
<accession>A0ABQ0LQ60</accession>
<reference evidence="2" key="1">
    <citation type="submission" date="2014-09" db="EMBL/GenBank/DDBJ databases">
        <title>Genome sequence of the luminous mushroom Mycena chlorophos for searching fungal bioluminescence genes.</title>
        <authorList>
            <person name="Tanaka Y."/>
            <person name="Kasuga D."/>
            <person name="Oba Y."/>
            <person name="Hase S."/>
            <person name="Sato K."/>
            <person name="Oba Y."/>
            <person name="Sakakibara Y."/>
        </authorList>
    </citation>
    <scope>NUCLEOTIDE SEQUENCE</scope>
</reference>
<keyword evidence="3" id="KW-1185">Reference proteome</keyword>
<gene>
    <name evidence="2" type="ORF">MCHLO_09769</name>
</gene>
<dbReference type="Pfam" id="PF09729">
    <property type="entry name" value="Gti1_Pac2"/>
    <property type="match status" value="1"/>
</dbReference>
<evidence type="ECO:0000313" key="2">
    <source>
        <dbReference type="EMBL" id="GAT52749.1"/>
    </source>
</evidence>
<organism evidence="2 3">
    <name type="scientific">Mycena chlorophos</name>
    <name type="common">Agaric fungus</name>
    <name type="synonym">Agaricus chlorophos</name>
    <dbReference type="NCBI Taxonomy" id="658473"/>
    <lineage>
        <taxon>Eukaryota</taxon>
        <taxon>Fungi</taxon>
        <taxon>Dikarya</taxon>
        <taxon>Basidiomycota</taxon>
        <taxon>Agaricomycotina</taxon>
        <taxon>Agaricomycetes</taxon>
        <taxon>Agaricomycetidae</taxon>
        <taxon>Agaricales</taxon>
        <taxon>Marasmiineae</taxon>
        <taxon>Mycenaceae</taxon>
        <taxon>Mycena</taxon>
    </lineage>
</organism>
<protein>
    <submittedName>
        <fullName evidence="2">Uncharacterized protein</fullName>
    </submittedName>
</protein>
<feature type="compositionally biased region" description="Acidic residues" evidence="1">
    <location>
        <begin position="105"/>
        <end position="115"/>
    </location>
</feature>
<evidence type="ECO:0000313" key="3">
    <source>
        <dbReference type="Proteomes" id="UP000815677"/>
    </source>
</evidence>
<dbReference type="PANTHER" id="PTHR28027">
    <property type="entry name" value="TRANSCRIPTIONAL REGULATOR MIT1"/>
    <property type="match status" value="1"/>
</dbReference>
<feature type="region of interest" description="Disordered" evidence="1">
    <location>
        <begin position="292"/>
        <end position="325"/>
    </location>
</feature>
<dbReference type="Proteomes" id="UP000815677">
    <property type="component" value="Unassembled WGS sequence"/>
</dbReference>
<sequence>MTRRAPPWSGFIETTGDALILFEAAKRNLIPKITRRLVDKERSMIASGSVFVFDEQQSGIKRWTDGFYWSPSRILGNFLLYRETNRKGAAHGSKTKKRKRRQENGEDDEGSEEEESLSRPKNVVVQGVDRSQERRLMGSLTNDNNLKFKKDGLMKKTFSMTIDGTTHHLISYYKIADVTAGRLRVPSTLPELASLDISPAFLDKANFRCPPKMEFDFDGQPRYRGESDEVLAQTGGDYLGLGFGSALPLRLTRATSNGHVRRNGSAKGKEKALDVDELDDDAEEDIKPLVVVAGSSRRTTSRKRDRSPTPPVPLKRAKVEAEATPPLRLAIPASSVVPAHIPPLPPPAVTNPTPTSSQPRISSNSLAVVAAAISEEMRPKQLQSASSSSALSPAPSIYLDYTTTPTIDTPTAYSPYAAGPSAAASSSSPNRRDPSWTLPLSSSSWTRHSLASYHTPFSSSSAKVSASTSSLNAALLPPSLAHQRHPPQVPTSGHTHHLAETQPQTPYPHSGAREYRPHYAYDGTPLPPSS</sequence>
<name>A0ABQ0LQ60_MYCCL</name>
<dbReference type="EMBL" id="DF847891">
    <property type="protein sequence ID" value="GAT52749.1"/>
    <property type="molecule type" value="Genomic_DNA"/>
</dbReference>
<feature type="region of interest" description="Disordered" evidence="1">
    <location>
        <begin position="480"/>
        <end position="530"/>
    </location>
</feature>
<evidence type="ECO:0000256" key="1">
    <source>
        <dbReference type="SAM" id="MobiDB-lite"/>
    </source>
</evidence>
<dbReference type="InterPro" id="IPR018608">
    <property type="entry name" value="Gti1/Pac2"/>
</dbReference>
<feature type="region of interest" description="Disordered" evidence="1">
    <location>
        <begin position="89"/>
        <end position="123"/>
    </location>
</feature>